<evidence type="ECO:0000313" key="2">
    <source>
        <dbReference type="Proteomes" id="UP000251584"/>
    </source>
</evidence>
<proteinExistence type="predicted"/>
<reference evidence="1 2" key="1">
    <citation type="submission" date="2018-06" db="EMBL/GenBank/DDBJ databases">
        <authorList>
            <consortium name="Pathogen Informatics"/>
            <person name="Doyle S."/>
        </authorList>
    </citation>
    <scope>NUCLEOTIDE SEQUENCE [LARGE SCALE GENOMIC DNA]</scope>
    <source>
        <strain evidence="1 2">NCTC10786</strain>
    </source>
</reference>
<dbReference type="Proteomes" id="UP000251584">
    <property type="component" value="Unassembled WGS sequence"/>
</dbReference>
<sequence length="32" mass="3527">MSKAVFFVDDDEQQLQPVHGLTSSDTHPKGVL</sequence>
<keyword evidence="1" id="KW-0808">Transferase</keyword>
<dbReference type="EMBL" id="UAVY01000004">
    <property type="protein sequence ID" value="SQB28402.1"/>
    <property type="molecule type" value="Genomic_DNA"/>
</dbReference>
<gene>
    <name evidence="1" type="primary">eutT_2</name>
    <name evidence="1" type="ORF">NCTC10786_02339</name>
</gene>
<evidence type="ECO:0000313" key="1">
    <source>
        <dbReference type="EMBL" id="SQB28402.1"/>
    </source>
</evidence>
<dbReference type="GO" id="GO:0008817">
    <property type="term" value="F:corrinoid adenosyltransferase activity"/>
    <property type="evidence" value="ECO:0007669"/>
    <property type="project" value="UniProtKB-EC"/>
</dbReference>
<dbReference type="AlphaFoldDB" id="A0A2X2VBZ1"/>
<protein>
    <submittedName>
        <fullName evidence="1">Ethanolamine utilization cobalamin adenosyltransferase</fullName>
        <ecNumber evidence="1">2.5.1.17</ecNumber>
    </submittedName>
</protein>
<accession>A0A2X2VBZ1</accession>
<organism evidence="1 2">
    <name type="scientific">Citrobacter koseri</name>
    <name type="common">Citrobacter diversus</name>
    <dbReference type="NCBI Taxonomy" id="545"/>
    <lineage>
        <taxon>Bacteria</taxon>
        <taxon>Pseudomonadati</taxon>
        <taxon>Pseudomonadota</taxon>
        <taxon>Gammaproteobacteria</taxon>
        <taxon>Enterobacterales</taxon>
        <taxon>Enterobacteriaceae</taxon>
        <taxon>Citrobacter</taxon>
    </lineage>
</organism>
<name>A0A2X2VBZ1_CITKO</name>
<dbReference type="EC" id="2.5.1.17" evidence="1"/>